<dbReference type="Gene3D" id="3.40.50.150">
    <property type="entry name" value="Vaccinia Virus protein VP39"/>
    <property type="match status" value="1"/>
</dbReference>
<evidence type="ECO:0000313" key="4">
    <source>
        <dbReference type="EMBL" id="CAL4765577.1"/>
    </source>
</evidence>
<dbReference type="EMBL" id="CAMXCT030000400">
    <property type="protein sequence ID" value="CAL4765577.1"/>
    <property type="molecule type" value="Genomic_DNA"/>
</dbReference>
<reference evidence="3" key="2">
    <citation type="submission" date="2024-04" db="EMBL/GenBank/DDBJ databases">
        <authorList>
            <person name="Chen Y."/>
            <person name="Shah S."/>
            <person name="Dougan E. K."/>
            <person name="Thang M."/>
            <person name="Chan C."/>
        </authorList>
    </citation>
    <scope>NUCLEOTIDE SEQUENCE [LARGE SCALE GENOMIC DNA]</scope>
</reference>
<evidence type="ECO:0000256" key="1">
    <source>
        <dbReference type="SAM" id="SignalP"/>
    </source>
</evidence>
<sequence length="411" mass="45812">MTGKLLLLILVCMAPVPWARVYNQDHSLAQCTVAGVLGVFAGLMAYWVRYHYFPLQAEKEWCVSKWCLVSGKPWDPFLPEGDALVAAASGVTTMVSTTLQAGFSSLATAAAGHLYKQHLAEHFCGIGADMTAVELGVYHGYTTSILANMFKKVIAVDVNKGLIEIAAKTLGELEQENVVFLMMDLMADGWSKFASNDVKVVVIDADHTYAGVKRDAGNALRYLPELQWLVFHDTWMDQIELAVHEFEQQGTDVGLGFDGSSYEYPTVDDQLPDGATGKVTRITIRQKPEGKICRRLLGSEIVQPNFIDQQFMLYRQPISTTKICATGAFRFHANHRLKTAYWKSGSWRYSNYSQARLLVRLPRMAATPLEAHFNLDHNAFLLTYAGHAAAQWFGLSVNYADRPFHVARALF</sequence>
<dbReference type="Pfam" id="PF13578">
    <property type="entry name" value="Methyltransf_24"/>
    <property type="match status" value="1"/>
</dbReference>
<dbReference type="InterPro" id="IPR029063">
    <property type="entry name" value="SAM-dependent_MTases_sf"/>
</dbReference>
<dbReference type="AlphaFoldDB" id="A0A9P1BT63"/>
<keyword evidence="5" id="KW-1185">Reference proteome</keyword>
<evidence type="ECO:0000313" key="5">
    <source>
        <dbReference type="Proteomes" id="UP001152797"/>
    </source>
</evidence>
<dbReference type="EMBL" id="CAMXCT010000400">
    <property type="protein sequence ID" value="CAI3978265.1"/>
    <property type="molecule type" value="Genomic_DNA"/>
</dbReference>
<keyword evidence="1" id="KW-0732">Signal</keyword>
<gene>
    <name evidence="2" type="ORF">C1SCF055_LOCUS6332</name>
</gene>
<dbReference type="CDD" id="cd02440">
    <property type="entry name" value="AdoMet_MTases"/>
    <property type="match status" value="1"/>
</dbReference>
<protein>
    <submittedName>
        <fullName evidence="4">C3H1-type domain-containing protein</fullName>
    </submittedName>
</protein>
<dbReference type="Proteomes" id="UP001152797">
    <property type="component" value="Unassembled WGS sequence"/>
</dbReference>
<comment type="caution">
    <text evidence="2">The sequence shown here is derived from an EMBL/GenBank/DDBJ whole genome shotgun (WGS) entry which is preliminary data.</text>
</comment>
<dbReference type="OrthoDB" id="302705at2759"/>
<feature type="chain" id="PRO_5043269785" evidence="1">
    <location>
        <begin position="20"/>
        <end position="411"/>
    </location>
</feature>
<dbReference type="SUPFAM" id="SSF53335">
    <property type="entry name" value="S-adenosyl-L-methionine-dependent methyltransferases"/>
    <property type="match status" value="1"/>
</dbReference>
<reference evidence="2" key="1">
    <citation type="submission" date="2022-10" db="EMBL/GenBank/DDBJ databases">
        <authorList>
            <person name="Chen Y."/>
            <person name="Dougan E. K."/>
            <person name="Chan C."/>
            <person name="Rhodes N."/>
            <person name="Thang M."/>
        </authorList>
    </citation>
    <scope>NUCLEOTIDE SEQUENCE</scope>
</reference>
<evidence type="ECO:0000313" key="3">
    <source>
        <dbReference type="EMBL" id="CAL1131640.1"/>
    </source>
</evidence>
<feature type="signal peptide" evidence="1">
    <location>
        <begin position="1"/>
        <end position="19"/>
    </location>
</feature>
<name>A0A9P1BT63_9DINO</name>
<proteinExistence type="predicted"/>
<dbReference type="EMBL" id="CAMXCT020000400">
    <property type="protein sequence ID" value="CAL1131640.1"/>
    <property type="molecule type" value="Genomic_DNA"/>
</dbReference>
<organism evidence="2">
    <name type="scientific">Cladocopium goreaui</name>
    <dbReference type="NCBI Taxonomy" id="2562237"/>
    <lineage>
        <taxon>Eukaryota</taxon>
        <taxon>Sar</taxon>
        <taxon>Alveolata</taxon>
        <taxon>Dinophyceae</taxon>
        <taxon>Suessiales</taxon>
        <taxon>Symbiodiniaceae</taxon>
        <taxon>Cladocopium</taxon>
    </lineage>
</organism>
<accession>A0A9P1BT63</accession>
<evidence type="ECO:0000313" key="2">
    <source>
        <dbReference type="EMBL" id="CAI3978265.1"/>
    </source>
</evidence>